<dbReference type="EMBL" id="BNJQ01000034">
    <property type="protein sequence ID" value="GHP11332.1"/>
    <property type="molecule type" value="Genomic_DNA"/>
</dbReference>
<feature type="region of interest" description="Disordered" evidence="2">
    <location>
        <begin position="207"/>
        <end position="234"/>
    </location>
</feature>
<feature type="region of interest" description="Disordered" evidence="2">
    <location>
        <begin position="107"/>
        <end position="189"/>
    </location>
</feature>
<evidence type="ECO:0000313" key="4">
    <source>
        <dbReference type="Proteomes" id="UP000660262"/>
    </source>
</evidence>
<gene>
    <name evidence="3" type="ORF">PPROV_001006000</name>
</gene>
<evidence type="ECO:0000313" key="3">
    <source>
        <dbReference type="EMBL" id="GHP11332.1"/>
    </source>
</evidence>
<keyword evidence="4" id="KW-1185">Reference proteome</keyword>
<comment type="caution">
    <text evidence="3">The sequence shown here is derived from an EMBL/GenBank/DDBJ whole genome shotgun (WGS) entry which is preliminary data.</text>
</comment>
<organism evidence="3 4">
    <name type="scientific">Pycnococcus provasolii</name>
    <dbReference type="NCBI Taxonomy" id="41880"/>
    <lineage>
        <taxon>Eukaryota</taxon>
        <taxon>Viridiplantae</taxon>
        <taxon>Chlorophyta</taxon>
        <taxon>Pseudoscourfieldiophyceae</taxon>
        <taxon>Pseudoscourfieldiales</taxon>
        <taxon>Pycnococcaceae</taxon>
        <taxon>Pycnococcus</taxon>
    </lineage>
</organism>
<keyword evidence="1" id="KW-0175">Coiled coil</keyword>
<accession>A0A830HW05</accession>
<sequence>MPSSVHECALLAKKGAMEINLHISTSGLILEERKTKKKLGDFTLMRIVKWLPSNKRSGNPGPEDCLDIVIQNNEQTPLRIKCRDVNHVKEVQQAIEVVVKELLAERKKEQDKNKFKSAATKINNMDNLGRDNKPKPPPPPGKKPAAEAKTKGDNAQAAPTPPKPPPPPGKKPPPAPPPAPTPAPANNDAAMSPALADKLATLEKRLDDAEARAKSAESRLAASGPSGRTDGSDGAITVAGFEGIEGELRKAQGFAARMREALSERDRRMISLENQLAEETRRADKGVAQVKFLEHERRKLTERVRDLERKVATSIAFEHGVASSMTSYMLRSLHADSAYDSGALVPVDRDPLARTPPRAPSLSHLRRKASRETLPGWGM</sequence>
<dbReference type="AlphaFoldDB" id="A0A830HW05"/>
<evidence type="ECO:0000256" key="2">
    <source>
        <dbReference type="SAM" id="MobiDB-lite"/>
    </source>
</evidence>
<feature type="coiled-coil region" evidence="1">
    <location>
        <begin position="262"/>
        <end position="310"/>
    </location>
</feature>
<reference evidence="3" key="1">
    <citation type="submission" date="2020-10" db="EMBL/GenBank/DDBJ databases">
        <title>Unveiling of a novel bifunctional photoreceptor, Dualchrome1, isolated from a cosmopolitan green alga.</title>
        <authorList>
            <person name="Suzuki S."/>
            <person name="Kawachi M."/>
        </authorList>
    </citation>
    <scope>NUCLEOTIDE SEQUENCE</scope>
    <source>
        <strain evidence="3">NIES 2893</strain>
    </source>
</reference>
<proteinExistence type="predicted"/>
<protein>
    <submittedName>
        <fullName evidence="3">Uncharacterized protein</fullName>
    </submittedName>
</protein>
<dbReference type="OrthoDB" id="551053at2759"/>
<feature type="compositionally biased region" description="Pro residues" evidence="2">
    <location>
        <begin position="159"/>
        <end position="183"/>
    </location>
</feature>
<feature type="region of interest" description="Disordered" evidence="2">
    <location>
        <begin position="349"/>
        <end position="379"/>
    </location>
</feature>
<name>A0A830HW05_9CHLO</name>
<feature type="compositionally biased region" description="Basic and acidic residues" evidence="2">
    <location>
        <begin position="207"/>
        <end position="217"/>
    </location>
</feature>
<evidence type="ECO:0000256" key="1">
    <source>
        <dbReference type="SAM" id="Coils"/>
    </source>
</evidence>
<dbReference type="Proteomes" id="UP000660262">
    <property type="component" value="Unassembled WGS sequence"/>
</dbReference>